<dbReference type="Proteomes" id="UP000694844">
    <property type="component" value="Chromosome 6"/>
</dbReference>
<feature type="signal peptide" evidence="2">
    <location>
        <begin position="1"/>
        <end position="23"/>
    </location>
</feature>
<evidence type="ECO:0000256" key="2">
    <source>
        <dbReference type="SAM" id="SignalP"/>
    </source>
</evidence>
<dbReference type="PROSITE" id="PS00022">
    <property type="entry name" value="EGF_1"/>
    <property type="match status" value="1"/>
</dbReference>
<feature type="chain" id="PRO_5034958017" evidence="2">
    <location>
        <begin position="24"/>
        <end position="246"/>
    </location>
</feature>
<reference evidence="5" key="1">
    <citation type="submission" date="2025-08" db="UniProtKB">
        <authorList>
            <consortium name="RefSeq"/>
        </authorList>
    </citation>
    <scope>IDENTIFICATION</scope>
    <source>
        <tissue evidence="5">Whole sample</tissue>
    </source>
</reference>
<dbReference type="OrthoDB" id="5983569at2759"/>
<sequence>MTARCTCTRAMLLVLVAWTGAFTAENQGGDLQLTEREYAAPQCSPCSGIKCQNGGTCGVNGDQPECNCATNYVGFTCGIHLAHNCQTHSCLFKRSFDSGRSAGKWLFKDLHYPAVNILLAHLHQKGTKVTLTTGYTFWGRKNHNLFFRVRFNNALYTQGQDKVVVSVDDPYKGRQALKTVIRRDYPNDSVTKEFCITLPKTYNNFYAVSFTIFCESTKCGHSAWNTDITEIGLQGLTIQEGSGCSA</sequence>
<dbReference type="GeneID" id="111099671"/>
<keyword evidence="1" id="KW-1015">Disulfide bond</keyword>
<feature type="domain" description="EGF-like" evidence="3">
    <location>
        <begin position="44"/>
        <end position="78"/>
    </location>
</feature>
<evidence type="ECO:0000313" key="4">
    <source>
        <dbReference type="Proteomes" id="UP000694844"/>
    </source>
</evidence>
<dbReference type="RefSeq" id="XP_022286766.1">
    <property type="nucleotide sequence ID" value="XM_022431058.1"/>
</dbReference>
<dbReference type="AlphaFoldDB" id="A0A8B8A5N1"/>
<organism evidence="4 5">
    <name type="scientific">Crassostrea virginica</name>
    <name type="common">Eastern oyster</name>
    <dbReference type="NCBI Taxonomy" id="6565"/>
    <lineage>
        <taxon>Eukaryota</taxon>
        <taxon>Metazoa</taxon>
        <taxon>Spiralia</taxon>
        <taxon>Lophotrochozoa</taxon>
        <taxon>Mollusca</taxon>
        <taxon>Bivalvia</taxon>
        <taxon>Autobranchia</taxon>
        <taxon>Pteriomorphia</taxon>
        <taxon>Ostreida</taxon>
        <taxon>Ostreoidea</taxon>
        <taxon>Ostreidae</taxon>
        <taxon>Crassostrea</taxon>
    </lineage>
</organism>
<gene>
    <name evidence="5" type="primary">LOC111099671</name>
</gene>
<evidence type="ECO:0000259" key="3">
    <source>
        <dbReference type="PROSITE" id="PS50026"/>
    </source>
</evidence>
<name>A0A8B8A5N1_CRAVI</name>
<dbReference type="InterPro" id="IPR000742">
    <property type="entry name" value="EGF"/>
</dbReference>
<comment type="caution">
    <text evidence="1">Lacks conserved residue(s) required for the propagation of feature annotation.</text>
</comment>
<accession>A0A8B8A5N1</accession>
<protein>
    <submittedName>
        <fullName evidence="5">Uncharacterized protein LOC111099671</fullName>
    </submittedName>
</protein>
<proteinExistence type="predicted"/>
<dbReference type="KEGG" id="cvn:111099671"/>
<evidence type="ECO:0000256" key="1">
    <source>
        <dbReference type="PROSITE-ProRule" id="PRU00076"/>
    </source>
</evidence>
<evidence type="ECO:0000313" key="5">
    <source>
        <dbReference type="RefSeq" id="XP_022286766.1"/>
    </source>
</evidence>
<keyword evidence="2" id="KW-0732">Signal</keyword>
<keyword evidence="1" id="KW-0245">EGF-like domain</keyword>
<keyword evidence="4" id="KW-1185">Reference proteome</keyword>
<dbReference type="PROSITE" id="PS50026">
    <property type="entry name" value="EGF_3"/>
    <property type="match status" value="1"/>
</dbReference>
<feature type="disulfide bond" evidence="1">
    <location>
        <begin position="68"/>
        <end position="77"/>
    </location>
</feature>